<evidence type="ECO:0000256" key="1">
    <source>
        <dbReference type="SAM" id="SignalP"/>
    </source>
</evidence>
<reference evidence="2" key="1">
    <citation type="journal article" date="2013" name="Sci. Rep.">
        <title>Metagenomics uncovers a new group of low GC and ultra-small marine Actinobacteria.</title>
        <authorList>
            <person name="Ghai R."/>
            <person name="Mizuno C.M."/>
            <person name="Picazo A."/>
            <person name="Camacho A."/>
            <person name="Rodriguez-Valera F."/>
        </authorList>
    </citation>
    <scope>NUCLEOTIDE SEQUENCE</scope>
</reference>
<organism evidence="2">
    <name type="scientific">Candidatus Actinomarina minuta</name>
    <dbReference type="NCBI Taxonomy" id="1389454"/>
    <lineage>
        <taxon>Bacteria</taxon>
        <taxon>Bacillati</taxon>
        <taxon>Actinomycetota</taxon>
        <taxon>Actinomycetes</taxon>
        <taxon>Candidatus Actinomarinidae</taxon>
        <taxon>Candidatus Actinomarinales</taxon>
        <taxon>Candidatus Actinomarineae</taxon>
        <taxon>Candidatus Actinomarinaceae</taxon>
        <taxon>Candidatus Actinomarina</taxon>
    </lineage>
</organism>
<evidence type="ECO:0000313" key="2">
    <source>
        <dbReference type="EMBL" id="AGQ19523.1"/>
    </source>
</evidence>
<feature type="chain" id="PRO_5038484611" evidence="1">
    <location>
        <begin position="23"/>
        <end position="168"/>
    </location>
</feature>
<dbReference type="EMBL" id="KC811134">
    <property type="protein sequence ID" value="AGQ19523.1"/>
    <property type="molecule type" value="Genomic_DNA"/>
</dbReference>
<dbReference type="AlphaFoldDB" id="S5DPK6"/>
<accession>S5DPK6</accession>
<feature type="signal peptide" evidence="1">
    <location>
        <begin position="1"/>
        <end position="22"/>
    </location>
</feature>
<name>S5DPK6_9ACTN</name>
<proteinExistence type="predicted"/>
<protein>
    <submittedName>
        <fullName evidence="2">MedDCM-OCT-S38-C185-cds4</fullName>
    </submittedName>
</protein>
<sequence length="168" mass="18880">MKKTNLLLFILFLSLCSVPSNEGVASLSGDTTTTLIIEEEDYPIVLSQCLNEEKGYNIATPFDIQDLKTTISQLSNSKEEELQLGDDVNYCINKYNLWTDSSASNPEELAKLYDENLELAKCLREKGVEVEDPSQQEPKIDLSGLKKSEDDITPLLQECGYGELQYEK</sequence>
<keyword evidence="1" id="KW-0732">Signal</keyword>